<evidence type="ECO:0000256" key="1">
    <source>
        <dbReference type="SAM" id="MobiDB-lite"/>
    </source>
</evidence>
<feature type="region of interest" description="Disordered" evidence="1">
    <location>
        <begin position="32"/>
        <end position="54"/>
    </location>
</feature>
<name>Z9JPB4_9MICO</name>
<feature type="domain" description="THAP4-like heme-binding" evidence="2">
    <location>
        <begin position="13"/>
        <end position="213"/>
    </location>
</feature>
<sequence length="214" mass="23170">MPIVLDPSLPEPLYPLAWLVGRWQGFGAIQLSEEDGTPGSRRIEQELRAEPTPEGTLSWTARTEMVDTAAPLPPTSAFSREDAPAPAAPTGTGQRTLLAKERGIWRVLDPLPGQDLEAARAAKPGDPAGIISYGLEASIEREDGHEVWIGELRGPRIQLALRTSPDARAADGSIAATRMFGYVGGRLMWLWERATDPAAPTELAPYLSVELDRV</sequence>
<dbReference type="Gene3D" id="2.40.128.20">
    <property type="match status" value="1"/>
</dbReference>
<dbReference type="HOGENOM" id="CLU_085483_0_1_11"/>
<dbReference type="RefSeq" id="WP_038373657.1">
    <property type="nucleotide sequence ID" value="NZ_BAAAOW010000010.1"/>
</dbReference>
<proteinExistence type="predicted"/>
<feature type="compositionally biased region" description="Basic and acidic residues" evidence="1">
    <location>
        <begin position="41"/>
        <end position="51"/>
    </location>
</feature>
<dbReference type="InterPro" id="IPR012674">
    <property type="entry name" value="Calycin"/>
</dbReference>
<keyword evidence="4" id="KW-1185">Reference proteome</keyword>
<dbReference type="eggNOG" id="ENOG502ZRVX">
    <property type="taxonomic scope" value="Bacteria"/>
</dbReference>
<dbReference type="EMBL" id="JDYK01000017">
    <property type="protein sequence ID" value="EWS80265.1"/>
    <property type="molecule type" value="Genomic_DNA"/>
</dbReference>
<comment type="caution">
    <text evidence="3">The sequence shown here is derived from an EMBL/GenBank/DDBJ whole genome shotgun (WGS) entry which is preliminary data.</text>
</comment>
<feature type="region of interest" description="Disordered" evidence="1">
    <location>
        <begin position="70"/>
        <end position="93"/>
    </location>
</feature>
<dbReference type="InterPro" id="IPR014878">
    <property type="entry name" value="THAP4-like_heme-bd"/>
</dbReference>
<protein>
    <recommendedName>
        <fullName evidence="2">THAP4-like heme-binding domain-containing protein</fullName>
    </recommendedName>
</protein>
<evidence type="ECO:0000313" key="4">
    <source>
        <dbReference type="Proteomes" id="UP000023067"/>
    </source>
</evidence>
<gene>
    <name evidence="3" type="ORF">BF93_04460</name>
</gene>
<reference evidence="3 4" key="1">
    <citation type="submission" date="2014-02" db="EMBL/GenBank/DDBJ databases">
        <title>Genome sequence of Brachybacterium phenoliresistens strain W13A50.</title>
        <authorList>
            <person name="Wang X."/>
        </authorList>
    </citation>
    <scope>NUCLEOTIDE SEQUENCE [LARGE SCALE GENOMIC DNA]</scope>
    <source>
        <strain evidence="3 4">W13A50</strain>
    </source>
</reference>
<organism evidence="3 4">
    <name type="scientific">Brachybacterium phenoliresistens</name>
    <dbReference type="NCBI Taxonomy" id="396014"/>
    <lineage>
        <taxon>Bacteria</taxon>
        <taxon>Bacillati</taxon>
        <taxon>Actinomycetota</taxon>
        <taxon>Actinomycetes</taxon>
        <taxon>Micrococcales</taxon>
        <taxon>Dermabacteraceae</taxon>
        <taxon>Brachybacterium</taxon>
    </lineage>
</organism>
<evidence type="ECO:0000313" key="3">
    <source>
        <dbReference type="EMBL" id="EWS80265.1"/>
    </source>
</evidence>
<dbReference type="Proteomes" id="UP000023067">
    <property type="component" value="Unassembled WGS sequence"/>
</dbReference>
<dbReference type="AlphaFoldDB" id="Z9JPB4"/>
<accession>Z9JPB4</accession>
<dbReference type="SUPFAM" id="SSF50814">
    <property type="entry name" value="Lipocalins"/>
    <property type="match status" value="1"/>
</dbReference>
<dbReference type="PATRIC" id="fig|396014.3.peg.2924"/>
<dbReference type="STRING" id="396014.BF93_04460"/>
<evidence type="ECO:0000259" key="2">
    <source>
        <dbReference type="Pfam" id="PF08768"/>
    </source>
</evidence>
<dbReference type="Pfam" id="PF08768">
    <property type="entry name" value="THAP4_heme-bd"/>
    <property type="match status" value="1"/>
</dbReference>